<name>A0A165MU47_EXIGL</name>
<dbReference type="AlphaFoldDB" id="A0A165MU47"/>
<dbReference type="EMBL" id="KV425907">
    <property type="protein sequence ID" value="KZV99761.1"/>
    <property type="molecule type" value="Genomic_DNA"/>
</dbReference>
<organism evidence="2 3">
    <name type="scientific">Exidia glandulosa HHB12029</name>
    <dbReference type="NCBI Taxonomy" id="1314781"/>
    <lineage>
        <taxon>Eukaryota</taxon>
        <taxon>Fungi</taxon>
        <taxon>Dikarya</taxon>
        <taxon>Basidiomycota</taxon>
        <taxon>Agaricomycotina</taxon>
        <taxon>Agaricomycetes</taxon>
        <taxon>Auriculariales</taxon>
        <taxon>Exidiaceae</taxon>
        <taxon>Exidia</taxon>
    </lineage>
</organism>
<feature type="region of interest" description="Disordered" evidence="1">
    <location>
        <begin position="1"/>
        <end position="26"/>
    </location>
</feature>
<gene>
    <name evidence="2" type="ORF">EXIGLDRAFT_215269</name>
</gene>
<accession>A0A165MU47</accession>
<keyword evidence="3" id="KW-1185">Reference proteome</keyword>
<evidence type="ECO:0000313" key="3">
    <source>
        <dbReference type="Proteomes" id="UP000077266"/>
    </source>
</evidence>
<proteinExistence type="predicted"/>
<reference evidence="2 3" key="1">
    <citation type="journal article" date="2016" name="Mol. Biol. Evol.">
        <title>Comparative Genomics of Early-Diverging Mushroom-Forming Fungi Provides Insights into the Origins of Lignocellulose Decay Capabilities.</title>
        <authorList>
            <person name="Nagy L.G."/>
            <person name="Riley R."/>
            <person name="Tritt A."/>
            <person name="Adam C."/>
            <person name="Daum C."/>
            <person name="Floudas D."/>
            <person name="Sun H."/>
            <person name="Yadav J.S."/>
            <person name="Pangilinan J."/>
            <person name="Larsson K.H."/>
            <person name="Matsuura K."/>
            <person name="Barry K."/>
            <person name="Labutti K."/>
            <person name="Kuo R."/>
            <person name="Ohm R.A."/>
            <person name="Bhattacharya S.S."/>
            <person name="Shirouzu T."/>
            <person name="Yoshinaga Y."/>
            <person name="Martin F.M."/>
            <person name="Grigoriev I.V."/>
            <person name="Hibbett D.S."/>
        </authorList>
    </citation>
    <scope>NUCLEOTIDE SEQUENCE [LARGE SCALE GENOMIC DNA]</scope>
    <source>
        <strain evidence="2 3">HHB12029</strain>
    </source>
</reference>
<protein>
    <submittedName>
        <fullName evidence="2">Uncharacterized protein</fullName>
    </submittedName>
</protein>
<sequence length="180" mass="20611">MGVSRYRPSPETIGSVGAHRKTHARVPEHLYTRRAHTSPAHIDSRLVSNAFPLLRVRGRWKTSCQTRYGCARRAIYMRLQSRALHWRCHDSVKSLRRCHNLLYGSASRRNPSNDARQLPELRITLCLSDGSSGTLRLMLWRRSSFSNSCRNPCTTSSARFYYVCRPWCVRLLPLGPSAGI</sequence>
<dbReference type="Proteomes" id="UP000077266">
    <property type="component" value="Unassembled WGS sequence"/>
</dbReference>
<dbReference type="InParanoid" id="A0A165MU47"/>
<evidence type="ECO:0000256" key="1">
    <source>
        <dbReference type="SAM" id="MobiDB-lite"/>
    </source>
</evidence>
<evidence type="ECO:0000313" key="2">
    <source>
        <dbReference type="EMBL" id="KZV99761.1"/>
    </source>
</evidence>